<dbReference type="PANTHER" id="PTHR16026">
    <property type="entry name" value="CARTILAGE ACIDIC PROTEIN 1"/>
    <property type="match status" value="1"/>
</dbReference>
<dbReference type="Proteomes" id="UP000226437">
    <property type="component" value="Unassembled WGS sequence"/>
</dbReference>
<keyword evidence="4" id="KW-1185">Reference proteome</keyword>
<comment type="caution">
    <text evidence="3">The sequence shown here is derived from an EMBL/GenBank/DDBJ whole genome shotgun (WGS) entry which is preliminary data.</text>
</comment>
<name>A0A2G0CKE6_9BACT</name>
<sequence>MGPNTFGVHSHLYHQRNRPLARLPLPLLLALLLTWGCRNTPETRFTALSPADTGVNFVNKLEESAEFNVLKYGYFYNGGGVGVGDFNRDGIPDLYFSGNLVPNQLYFGEGGAEPRYRRAPESAGIAAADGWNTGVSIVDINGDGWLDIYQCRSAAASPRLRRNLLFINNGDETFTERAAEFGLDESAYSTQAAFFDYDRDGDLDCYLLNHSVQEYAGFSAARSELKETYDPHYASKLMRNDGGTFTDVSREAGVAGNVLNFGLGLALGDFDGDGWTDFYVSNDFNEEDYYFRNQRDGTFVPALRQAFDHVSLFSMGSEAADLNNDGHTDLVTLDMLPRPNERIKMTSGADNYQKYRALVDNGFYYQYMRNMLHLNQGDGRFAEVGQQYGVSNTDWSWSVLAGDLDLDGYQDLYITNGYARDYTNMEFLNYTVDVQTRAREKGAEVDLMEVIANMPSIEVGNLAYRNRQGEGFEDVSDAWGLARPSLSNGAALADLDGNGSLDIVVNNVNAPAAIYRNAAPEASFLGVDLTAAPTALAIGARVRLVDGESVQTRHFYPVRGFQSSAYVPFLFGRGDRRGPVDSVVITWADGREQVMTNLAPDQVVTVMPAENRLASLSAPPSPSREVRELPFVHREDRQNDFDRQSLLPFMLSYEGPALAATADLVFLGGASGQSSAVLSITASGDVRLDSTAFVASAGAEDVAATFTDLDGDGDADLVVGAGAYAGAGREPAVRAYRNEAGTFHLMPAAIPDDLKAHAGVVVALDVDGDGDQDLFLGSRVQAGDYPRGGTSYLLVNDGSATFTTSRPLDLGMVTCAVATDANGDGATDLVVGRDFGTVALLTNSGGTLSVDGITDLAPAGLWRSLALADLDGDGANELIAGNLGLNNQLAAVTDTGLTLYHGQPFGADQRLPLLAYTQDGREYPFAARDELFAVLPALKKRYPDYTTYAKATIGEVLGDELAELEVLPAPELRSLAVSLDPAGPGTRALPPAAQRAPLRALLVADVNDDGHPDLIAGGNLHRTRVRIGRMDANHLQIFLNDGKGQLRYFGDLGVTGEVTGLAYFPTHRWLVAARNDAPALLIQLPVESFRQR</sequence>
<dbReference type="EMBL" id="PDLO01000001">
    <property type="protein sequence ID" value="PHL00443.1"/>
    <property type="molecule type" value="Genomic_DNA"/>
</dbReference>
<dbReference type="InterPro" id="IPR027039">
    <property type="entry name" value="Crtac1"/>
</dbReference>
<dbReference type="Gene3D" id="2.130.10.130">
    <property type="entry name" value="Integrin alpha, N-terminal"/>
    <property type="match status" value="3"/>
</dbReference>
<accession>A0A2G0CKE6</accession>
<organism evidence="3 4">
    <name type="scientific">Neolewinella marina</name>
    <dbReference type="NCBI Taxonomy" id="438751"/>
    <lineage>
        <taxon>Bacteria</taxon>
        <taxon>Pseudomonadati</taxon>
        <taxon>Bacteroidota</taxon>
        <taxon>Saprospiria</taxon>
        <taxon>Saprospirales</taxon>
        <taxon>Lewinellaceae</taxon>
        <taxon>Neolewinella</taxon>
    </lineage>
</organism>
<evidence type="ECO:0000313" key="4">
    <source>
        <dbReference type="Proteomes" id="UP000226437"/>
    </source>
</evidence>
<dbReference type="AlphaFoldDB" id="A0A2G0CKE6"/>
<proteinExistence type="predicted"/>
<dbReference type="Pfam" id="PF07593">
    <property type="entry name" value="UnbV_ASPIC"/>
    <property type="match status" value="1"/>
</dbReference>
<evidence type="ECO:0000313" key="3">
    <source>
        <dbReference type="EMBL" id="PHL00443.1"/>
    </source>
</evidence>
<protein>
    <recommendedName>
        <fullName evidence="2">ASPIC/UnbV domain-containing protein</fullName>
    </recommendedName>
</protein>
<reference evidence="3 4" key="1">
    <citation type="submission" date="2017-10" db="EMBL/GenBank/DDBJ databases">
        <title>The draft genome sequence of Lewinella marina KCTC 32374.</title>
        <authorList>
            <person name="Wang K."/>
        </authorList>
    </citation>
    <scope>NUCLEOTIDE SEQUENCE [LARGE SCALE GENOMIC DNA]</scope>
    <source>
        <strain evidence="3 4">MKG-38</strain>
    </source>
</reference>
<dbReference type="SUPFAM" id="SSF69318">
    <property type="entry name" value="Integrin alpha N-terminal domain"/>
    <property type="match status" value="3"/>
</dbReference>
<evidence type="ECO:0000259" key="2">
    <source>
        <dbReference type="Pfam" id="PF07593"/>
    </source>
</evidence>
<dbReference type="InterPro" id="IPR028994">
    <property type="entry name" value="Integrin_alpha_N"/>
</dbReference>
<evidence type="ECO:0000256" key="1">
    <source>
        <dbReference type="ARBA" id="ARBA00022729"/>
    </source>
</evidence>
<feature type="domain" description="ASPIC/UnbV" evidence="2">
    <location>
        <begin position="537"/>
        <end position="605"/>
    </location>
</feature>
<dbReference type="InterPro" id="IPR011519">
    <property type="entry name" value="UnbV_ASPIC"/>
</dbReference>
<dbReference type="PANTHER" id="PTHR16026:SF0">
    <property type="entry name" value="CARTILAGE ACIDIC PROTEIN 1"/>
    <property type="match status" value="1"/>
</dbReference>
<keyword evidence="1" id="KW-0732">Signal</keyword>
<dbReference type="Pfam" id="PF13517">
    <property type="entry name" value="FG-GAP_3"/>
    <property type="match status" value="6"/>
</dbReference>
<dbReference type="InterPro" id="IPR013517">
    <property type="entry name" value="FG-GAP"/>
</dbReference>
<dbReference type="OrthoDB" id="1488345at2"/>
<gene>
    <name evidence="3" type="ORF">CGL56_05270</name>
</gene>